<protein>
    <submittedName>
        <fullName evidence="2">GNAT family N-acetyltransferase</fullName>
    </submittedName>
</protein>
<reference evidence="2 3" key="1">
    <citation type="journal article" date="2019" name="Syst. Appl. Microbiol.">
        <title>Oenococcus sicerae sp. nov., isolated from French cider.</title>
        <authorList>
            <person name="Cousin F.J."/>
            <person name="Le Guellec R."/>
            <person name="Chagnot C."/>
            <person name="Goux D."/>
            <person name="Dalmasso M."/>
            <person name="Laplace J.M."/>
            <person name="Cretenet M."/>
        </authorList>
    </citation>
    <scope>NUCLEOTIDE SEQUENCE [LARGE SCALE GENOMIC DNA]</scope>
    <source>
        <strain evidence="2 3">UCMA 15228</strain>
    </source>
</reference>
<accession>A0ABX5QNH5</accession>
<dbReference type="CDD" id="cd04301">
    <property type="entry name" value="NAT_SF"/>
    <property type="match status" value="1"/>
</dbReference>
<dbReference type="InterPro" id="IPR000182">
    <property type="entry name" value="GNAT_dom"/>
</dbReference>
<evidence type="ECO:0000313" key="2">
    <source>
        <dbReference type="EMBL" id="QAS70355.1"/>
    </source>
</evidence>
<dbReference type="Proteomes" id="UP000286907">
    <property type="component" value="Chromosome"/>
</dbReference>
<evidence type="ECO:0000259" key="1">
    <source>
        <dbReference type="PROSITE" id="PS51186"/>
    </source>
</evidence>
<dbReference type="PANTHER" id="PTHR43415:SF3">
    <property type="entry name" value="GNAT-FAMILY ACETYLTRANSFERASE"/>
    <property type="match status" value="1"/>
</dbReference>
<dbReference type="Gene3D" id="3.40.630.30">
    <property type="match status" value="1"/>
</dbReference>
<dbReference type="EMBL" id="CP029684">
    <property type="protein sequence ID" value="QAS70355.1"/>
    <property type="molecule type" value="Genomic_DNA"/>
</dbReference>
<proteinExistence type="predicted"/>
<dbReference type="RefSeq" id="WP_128686822.1">
    <property type="nucleotide sequence ID" value="NZ_CP029684.2"/>
</dbReference>
<dbReference type="Pfam" id="PF00583">
    <property type="entry name" value="Acetyltransf_1"/>
    <property type="match status" value="1"/>
</dbReference>
<organism evidence="2 3">
    <name type="scientific">Oenococcus sicerae</name>
    <dbReference type="NCBI Taxonomy" id="2203724"/>
    <lineage>
        <taxon>Bacteria</taxon>
        <taxon>Bacillati</taxon>
        <taxon>Bacillota</taxon>
        <taxon>Bacilli</taxon>
        <taxon>Lactobacillales</taxon>
        <taxon>Lactobacillaceae</taxon>
        <taxon>Oenococcus</taxon>
    </lineage>
</organism>
<evidence type="ECO:0000313" key="3">
    <source>
        <dbReference type="Proteomes" id="UP000286907"/>
    </source>
</evidence>
<keyword evidence="3" id="KW-1185">Reference proteome</keyword>
<dbReference type="InterPro" id="IPR016181">
    <property type="entry name" value="Acyl_CoA_acyltransferase"/>
</dbReference>
<sequence length="157" mass="18189">MNEIIQPLSQRNALIIADEWHYSGQYAFYDMTADPEDYQEIINPALRRDVYYEFLDHQQKLLGFFVIEPVNGSKGTYEIGLGLAPSLTGHGLGKNFLEHIISYAITHFSVKKIILDVAEFNTRAQKLYRSIGFKQARQHEQETNNSTYTFIEMTKDF</sequence>
<dbReference type="SUPFAM" id="SSF55729">
    <property type="entry name" value="Acyl-CoA N-acyltransferases (Nat)"/>
    <property type="match status" value="1"/>
</dbReference>
<dbReference type="PANTHER" id="PTHR43415">
    <property type="entry name" value="SPERMIDINE N(1)-ACETYLTRANSFERASE"/>
    <property type="match status" value="1"/>
</dbReference>
<dbReference type="PROSITE" id="PS51186">
    <property type="entry name" value="GNAT"/>
    <property type="match status" value="1"/>
</dbReference>
<gene>
    <name evidence="2" type="ORF">DLJ48_07375</name>
</gene>
<name>A0ABX5QNH5_9LACO</name>
<feature type="domain" description="N-acetyltransferase" evidence="1">
    <location>
        <begin position="3"/>
        <end position="157"/>
    </location>
</feature>